<name>A0ABW3XYK0_9FLAO</name>
<keyword evidence="4" id="KW-0378">Hydrolase</keyword>
<protein>
    <submittedName>
        <fullName evidence="4">Glycoside hydrolase family 16 protein</fullName>
        <ecNumber evidence="4">3.2.1.-</ecNumber>
    </submittedName>
</protein>
<keyword evidence="2" id="KW-0732">Signal</keyword>
<dbReference type="PROSITE" id="PS51257">
    <property type="entry name" value="PROKAR_LIPOPROTEIN"/>
    <property type="match status" value="1"/>
</dbReference>
<dbReference type="Proteomes" id="UP001597201">
    <property type="component" value="Unassembled WGS sequence"/>
</dbReference>
<dbReference type="PANTHER" id="PTHR10963:SF55">
    <property type="entry name" value="GLYCOSIDE HYDROLASE FAMILY 16 PROTEIN"/>
    <property type="match status" value="1"/>
</dbReference>
<dbReference type="GO" id="GO:0016798">
    <property type="term" value="F:hydrolase activity, acting on glycosyl bonds"/>
    <property type="evidence" value="ECO:0007669"/>
    <property type="project" value="UniProtKB-KW"/>
</dbReference>
<dbReference type="CDD" id="cd08023">
    <property type="entry name" value="GH16_laminarinase_like"/>
    <property type="match status" value="1"/>
</dbReference>
<dbReference type="Pfam" id="PF00722">
    <property type="entry name" value="Glyco_hydro_16"/>
    <property type="match status" value="1"/>
</dbReference>
<dbReference type="EC" id="3.2.1.-" evidence="4"/>
<dbReference type="SUPFAM" id="SSF49899">
    <property type="entry name" value="Concanavalin A-like lectins/glucanases"/>
    <property type="match status" value="1"/>
</dbReference>
<feature type="domain" description="GH16" evidence="3">
    <location>
        <begin position="153"/>
        <end position="373"/>
    </location>
</feature>
<proteinExistence type="inferred from homology"/>
<feature type="signal peptide" evidence="2">
    <location>
        <begin position="1"/>
        <end position="27"/>
    </location>
</feature>
<evidence type="ECO:0000313" key="4">
    <source>
        <dbReference type="EMBL" id="MFD1314032.1"/>
    </source>
</evidence>
<sequence length="373" mass="41893">MKNSSYNQFYKIGFFVLFILFGLSCNGSDDPTTPEPDDIFPTNLVVNLAINGQDSSNPNGDGSGKITCTASAKDAIKYGLKIGTEPEIQNTTGNFEFTFTKVGTNDYSITIYAYSKDARSINEFKTIRVYVKPPEYKLVWADEFDVDGAVSEQNWKFETVPPNNGSWWNGEKQHYTDRLDNAYVSDGTLKITAKKETYTFNSSTKNYTSARLNSKHTFTYGRLDVRAKLPKGDGTWPAIWMLGANHTTVGWPACGEIDIMEHWGHIPAEVSSATHTPACSGGCSNVRVGATMISDYDTEFHVYSVEWTPDSLRFLIDGEFKYEYSPSSKNSQNWPYTADQFIILNVAMGGDWFTIDPNFTKSSMEIDYVRLFQ</sequence>
<comment type="similarity">
    <text evidence="1">Belongs to the glycosyl hydrolase 16 family.</text>
</comment>
<gene>
    <name evidence="4" type="ORF">ACFQ39_00255</name>
</gene>
<dbReference type="Gene3D" id="2.60.120.200">
    <property type="match status" value="1"/>
</dbReference>
<keyword evidence="4" id="KW-0326">Glycosidase</keyword>
<dbReference type="InterPro" id="IPR000757">
    <property type="entry name" value="Beta-glucanase-like"/>
</dbReference>
<dbReference type="InterPro" id="IPR013320">
    <property type="entry name" value="ConA-like_dom_sf"/>
</dbReference>
<dbReference type="InterPro" id="IPR050546">
    <property type="entry name" value="Glycosyl_Hydrlase_16"/>
</dbReference>
<dbReference type="PROSITE" id="PS51762">
    <property type="entry name" value="GH16_2"/>
    <property type="match status" value="1"/>
</dbReference>
<accession>A0ABW3XYK0</accession>
<reference evidence="5" key="1">
    <citation type="journal article" date="2019" name="Int. J. Syst. Evol. Microbiol.">
        <title>The Global Catalogue of Microorganisms (GCM) 10K type strain sequencing project: providing services to taxonomists for standard genome sequencing and annotation.</title>
        <authorList>
            <consortium name="The Broad Institute Genomics Platform"/>
            <consortium name="The Broad Institute Genome Sequencing Center for Infectious Disease"/>
            <person name="Wu L."/>
            <person name="Ma J."/>
        </authorList>
    </citation>
    <scope>NUCLEOTIDE SEQUENCE [LARGE SCALE GENOMIC DNA]</scope>
    <source>
        <strain evidence="5">CCUG 61485</strain>
    </source>
</reference>
<feature type="chain" id="PRO_5046086890" evidence="2">
    <location>
        <begin position="28"/>
        <end position="373"/>
    </location>
</feature>
<dbReference type="PANTHER" id="PTHR10963">
    <property type="entry name" value="GLYCOSYL HYDROLASE-RELATED"/>
    <property type="match status" value="1"/>
</dbReference>
<evidence type="ECO:0000256" key="1">
    <source>
        <dbReference type="ARBA" id="ARBA00006865"/>
    </source>
</evidence>
<comment type="caution">
    <text evidence="4">The sequence shown here is derived from an EMBL/GenBank/DDBJ whole genome shotgun (WGS) entry which is preliminary data.</text>
</comment>
<keyword evidence="5" id="KW-1185">Reference proteome</keyword>
<dbReference type="RefSeq" id="WP_377175251.1">
    <property type="nucleotide sequence ID" value="NZ_JBHTMY010000001.1"/>
</dbReference>
<evidence type="ECO:0000256" key="2">
    <source>
        <dbReference type="SAM" id="SignalP"/>
    </source>
</evidence>
<evidence type="ECO:0000259" key="3">
    <source>
        <dbReference type="PROSITE" id="PS51762"/>
    </source>
</evidence>
<organism evidence="4 5">
    <name type="scientific">Namhaeicola litoreus</name>
    <dbReference type="NCBI Taxonomy" id="1052145"/>
    <lineage>
        <taxon>Bacteria</taxon>
        <taxon>Pseudomonadati</taxon>
        <taxon>Bacteroidota</taxon>
        <taxon>Flavobacteriia</taxon>
        <taxon>Flavobacteriales</taxon>
        <taxon>Flavobacteriaceae</taxon>
        <taxon>Namhaeicola</taxon>
    </lineage>
</organism>
<dbReference type="EMBL" id="JBHTMY010000001">
    <property type="protein sequence ID" value="MFD1314032.1"/>
    <property type="molecule type" value="Genomic_DNA"/>
</dbReference>
<evidence type="ECO:0000313" key="5">
    <source>
        <dbReference type="Proteomes" id="UP001597201"/>
    </source>
</evidence>